<keyword evidence="3" id="KW-1185">Reference proteome</keyword>
<evidence type="ECO:0000313" key="2">
    <source>
        <dbReference type="EMBL" id="MFC5908114.1"/>
    </source>
</evidence>
<evidence type="ECO:0008006" key="4">
    <source>
        <dbReference type="Google" id="ProtNLM"/>
    </source>
</evidence>
<dbReference type="EMBL" id="JBHSQJ010000049">
    <property type="protein sequence ID" value="MFC5908114.1"/>
    <property type="molecule type" value="Genomic_DNA"/>
</dbReference>
<keyword evidence="1" id="KW-0732">Signal</keyword>
<evidence type="ECO:0000256" key="1">
    <source>
        <dbReference type="SAM" id="SignalP"/>
    </source>
</evidence>
<comment type="caution">
    <text evidence="2">The sequence shown here is derived from an EMBL/GenBank/DDBJ whole genome shotgun (WGS) entry which is preliminary data.</text>
</comment>
<sequence>MSEHQTTRHKSARRGRIAATVSCVAAALVAVGVTVQPATAEGGGAHAGHRAAVSAAPATTPALAAPGLGSQNLIQSGDFFQQGLAPVAARFGLAGRQALSACSGEETMRALTKGRAAGYADVSWTFDTRGSLLNESAAAGSTVASASASEKQLDALLSVCRKEPAGHWHYGAPRTLTVNGGEGHWYPAYNGDGTLSGGAAVIRSGRRFAVLELTGAPGNDPGHLKGLVAAALRRLAG</sequence>
<dbReference type="Proteomes" id="UP001596174">
    <property type="component" value="Unassembled WGS sequence"/>
</dbReference>
<gene>
    <name evidence="2" type="ORF">ACFP3V_12920</name>
</gene>
<organism evidence="2 3">
    <name type="scientific">Streptacidiphilus monticola</name>
    <dbReference type="NCBI Taxonomy" id="2161674"/>
    <lineage>
        <taxon>Bacteria</taxon>
        <taxon>Bacillati</taxon>
        <taxon>Actinomycetota</taxon>
        <taxon>Actinomycetes</taxon>
        <taxon>Kitasatosporales</taxon>
        <taxon>Streptomycetaceae</taxon>
        <taxon>Streptacidiphilus</taxon>
    </lineage>
</organism>
<protein>
    <recommendedName>
        <fullName evidence="4">PknH-like extracellular domain-containing protein</fullName>
    </recommendedName>
</protein>
<dbReference type="RefSeq" id="WP_380583116.1">
    <property type="nucleotide sequence ID" value="NZ_JBHSQJ010000049.1"/>
</dbReference>
<evidence type="ECO:0000313" key="3">
    <source>
        <dbReference type="Proteomes" id="UP001596174"/>
    </source>
</evidence>
<reference evidence="3" key="1">
    <citation type="journal article" date="2019" name="Int. J. Syst. Evol. Microbiol.">
        <title>The Global Catalogue of Microorganisms (GCM) 10K type strain sequencing project: providing services to taxonomists for standard genome sequencing and annotation.</title>
        <authorList>
            <consortium name="The Broad Institute Genomics Platform"/>
            <consortium name="The Broad Institute Genome Sequencing Center for Infectious Disease"/>
            <person name="Wu L."/>
            <person name="Ma J."/>
        </authorList>
    </citation>
    <scope>NUCLEOTIDE SEQUENCE [LARGE SCALE GENOMIC DNA]</scope>
    <source>
        <strain evidence="3">JCM 4816</strain>
    </source>
</reference>
<feature type="chain" id="PRO_5046517954" description="PknH-like extracellular domain-containing protein" evidence="1">
    <location>
        <begin position="41"/>
        <end position="237"/>
    </location>
</feature>
<accession>A0ABW1G044</accession>
<proteinExistence type="predicted"/>
<feature type="signal peptide" evidence="1">
    <location>
        <begin position="1"/>
        <end position="40"/>
    </location>
</feature>
<name>A0ABW1G044_9ACTN</name>